<sequence length="1009" mass="115813">MNSIGTITKKLERFASKQYTIELTALAVFTLATVLIATVTALLVLRSPLYGLVGLIPVLLFRPVSLIERARTLEEKLSLRGELINSIQLAHIPEKNKENYSRELIESYIDKAAAHLKTIDFSKYVNYKPLHNALFIILVSIGLSLLYPALWPTRFWYALHHTIYHTVEPHPEYHLAGTDVRVALYLDGVYIPHTVELLITQESTRTKERVAVHEGTAATTLRVNTAVSYAFHFLDETTDEYRLTPLEPLHIEALSFNLHYPAHTRLADETKTGRQLIAPSGTEVTMYGRATQVLVASQFILKDTIDLVCEGKHFSGDFSIRESGTATLYLASQSEHRENIVIYAIPDLSPLVDIFYPGYNINVPNDMRIGIGIRCSDDYGLARGTFHYTFESETTRTLDVHRGALEDTLSFTWDLSELGLLPGDELSYYARVTDNAGHTSQSRTYRIYFPTMEEIYEEVSEQQQHIAQDLKDIQSMHEEETEEMTRIREKIMKERTVQWADEEKLREIITSEQELLERVDEWRAELEETIEKLNEGVVLDQESLERLREITEIMQEIAPDDLRQALERLQTALEKKPRDIQNALENLKKHQEDLANMLERTLELLRRYQQEQRLGELAQEAQELSEQAETLDELSKNQELDVTNDTESLREEIEALAQALEELANSEGLEENIQQVLEELAQATQNTAASSSISQMKLDLKQLAADLNRLYEELTRGRTAQLRKNLLEVMNQLIDISKAQERLVLSPDQENTEQQEQIMSATRVVAESLYAQQTKSLYVTPSMGRNLAQALINMKRGQEPFHAREAMKYLNVVCYEMLRNMEKVSQGKSSTGMDNFFQQLSQITQGQMSLNQSMSGFTPLPLAVLTPGQKAQLQRLAGKQRALREALEGLRTETGAQPGEILDHVIEEMKKAEEALYQYKIDRELIERQRHVLSKLLDTQRSIRKEDYGRQRTSKPGGEVLVQQRPAPLASDLGRDQLRELLQKALRETYPEEYEYYIREYFERLLEEQ</sequence>
<comment type="caution">
    <text evidence="3">The sequence shown here is derived from an EMBL/GenBank/DDBJ whole genome shotgun (WGS) entry which is preliminary data.</text>
</comment>
<accession>A0A0S8GGH8</accession>
<keyword evidence="2" id="KW-0812">Transmembrane</keyword>
<keyword evidence="2" id="KW-1133">Transmembrane helix</keyword>
<dbReference type="Proteomes" id="UP000051096">
    <property type="component" value="Unassembled WGS sequence"/>
</dbReference>
<reference evidence="3 4" key="1">
    <citation type="journal article" date="2015" name="Microbiome">
        <title>Genomic resolution of linkages in carbon, nitrogen, and sulfur cycling among widespread estuary sediment bacteria.</title>
        <authorList>
            <person name="Baker B.J."/>
            <person name="Lazar C.S."/>
            <person name="Teske A.P."/>
            <person name="Dick G.J."/>
        </authorList>
    </citation>
    <scope>NUCLEOTIDE SEQUENCE [LARGE SCALE GENOMIC DNA]</scope>
    <source>
        <strain evidence="3">SM23_60</strain>
    </source>
</reference>
<proteinExistence type="predicted"/>
<gene>
    <name evidence="3" type="ORF">AMJ87_08155</name>
</gene>
<evidence type="ECO:0008006" key="5">
    <source>
        <dbReference type="Google" id="ProtNLM"/>
    </source>
</evidence>
<dbReference type="PATRIC" id="fig|1703780.3.peg.495"/>
<dbReference type="AlphaFoldDB" id="A0A0S8GGH8"/>
<dbReference type="EMBL" id="LJUO01000078">
    <property type="protein sequence ID" value="KPK70924.1"/>
    <property type="molecule type" value="Genomic_DNA"/>
</dbReference>
<keyword evidence="1" id="KW-0175">Coiled coil</keyword>
<evidence type="ECO:0000313" key="3">
    <source>
        <dbReference type="EMBL" id="KPK70924.1"/>
    </source>
</evidence>
<feature type="transmembrane region" description="Helical" evidence="2">
    <location>
        <begin position="49"/>
        <end position="67"/>
    </location>
</feature>
<evidence type="ECO:0000313" key="4">
    <source>
        <dbReference type="Proteomes" id="UP000051096"/>
    </source>
</evidence>
<name>A0A0S8GGH8_UNCW3</name>
<protein>
    <recommendedName>
        <fullName evidence="5">DUF4175 domain-containing protein</fullName>
    </recommendedName>
</protein>
<organism evidence="3 4">
    <name type="scientific">candidate division WOR_3 bacterium SM23_60</name>
    <dbReference type="NCBI Taxonomy" id="1703780"/>
    <lineage>
        <taxon>Bacteria</taxon>
        <taxon>Bacteria division WOR-3</taxon>
    </lineage>
</organism>
<evidence type="ECO:0000256" key="2">
    <source>
        <dbReference type="SAM" id="Phobius"/>
    </source>
</evidence>
<feature type="coiled-coil region" evidence="1">
    <location>
        <begin position="873"/>
        <end position="929"/>
    </location>
</feature>
<feature type="coiled-coil region" evidence="1">
    <location>
        <begin position="470"/>
        <end position="532"/>
    </location>
</feature>
<evidence type="ECO:0000256" key="1">
    <source>
        <dbReference type="SAM" id="Coils"/>
    </source>
</evidence>
<keyword evidence="2" id="KW-0472">Membrane</keyword>
<feature type="coiled-coil region" evidence="1">
    <location>
        <begin position="580"/>
        <end position="713"/>
    </location>
</feature>
<feature type="transmembrane region" description="Helical" evidence="2">
    <location>
        <begin position="133"/>
        <end position="151"/>
    </location>
</feature>
<feature type="transmembrane region" description="Helical" evidence="2">
    <location>
        <begin position="21"/>
        <end position="43"/>
    </location>
</feature>